<dbReference type="Gene3D" id="3.30.540.10">
    <property type="entry name" value="Fructose-1,6-Bisphosphatase, subunit A, domain 1"/>
    <property type="match status" value="1"/>
</dbReference>
<dbReference type="EMBL" id="JARBDR010000342">
    <property type="protein sequence ID" value="KAJ8313869.1"/>
    <property type="molecule type" value="Genomic_DNA"/>
</dbReference>
<evidence type="ECO:0000313" key="3">
    <source>
        <dbReference type="Proteomes" id="UP001217089"/>
    </source>
</evidence>
<dbReference type="Gene3D" id="4.10.460.10">
    <property type="entry name" value="Inositol Polyphosphate 1-phosphatase, domain 1"/>
    <property type="match status" value="1"/>
</dbReference>
<keyword evidence="3" id="KW-1185">Reference proteome</keyword>
<evidence type="ECO:0000256" key="1">
    <source>
        <dbReference type="ARBA" id="ARBA00009759"/>
    </source>
</evidence>
<dbReference type="Gene3D" id="3.40.190.80">
    <property type="match status" value="1"/>
</dbReference>
<feature type="non-terminal residue" evidence="2">
    <location>
        <position position="383"/>
    </location>
</feature>
<accession>A0ABQ9F942</accession>
<dbReference type="InterPro" id="IPR000760">
    <property type="entry name" value="Inositol_monophosphatase-like"/>
</dbReference>
<gene>
    <name evidence="2" type="ORF">KUTeg_008430</name>
</gene>
<dbReference type="Proteomes" id="UP001217089">
    <property type="component" value="Unassembled WGS sequence"/>
</dbReference>
<dbReference type="InterPro" id="IPR044897">
    <property type="entry name" value="INPP1_dom_1"/>
</dbReference>
<dbReference type="PANTHER" id="PTHR43028:SF3">
    <property type="entry name" value="INOSITOL POLYPHOSPHATE 1-PHOSPHATASE"/>
    <property type="match status" value="1"/>
</dbReference>
<proteinExistence type="inferred from homology"/>
<comment type="caution">
    <text evidence="2">The sequence shown here is derived from an EMBL/GenBank/DDBJ whole genome shotgun (WGS) entry which is preliminary data.</text>
</comment>
<dbReference type="Pfam" id="PF00459">
    <property type="entry name" value="Inositol_P"/>
    <property type="match status" value="1"/>
</dbReference>
<comment type="similarity">
    <text evidence="1">Belongs to the inositol monophosphatase superfamily.</text>
</comment>
<reference evidence="2 3" key="1">
    <citation type="submission" date="2022-12" db="EMBL/GenBank/DDBJ databases">
        <title>Chromosome-level genome of Tegillarca granosa.</title>
        <authorList>
            <person name="Kim J."/>
        </authorList>
    </citation>
    <scope>NUCLEOTIDE SEQUENCE [LARGE SCALE GENOMIC DNA]</scope>
    <source>
        <strain evidence="2">Teg-2019</strain>
        <tissue evidence="2">Adductor muscle</tissue>
    </source>
</reference>
<sequence length="383" mass="41761">MKVTDIVQALINVSEKGANIARIIRSESTLLDLLVQEKTGNQKNQRFVQDFKTLADVLVQEMVRHDLSISDSIYGEESNKFTNALGESIVVEILSSKEATSQMLSVVLDNNTEAAELLADVVHKKVHVDVDPDIKELDSLEISVDNVGVWIDPIDSTAQYIDGSVGECNGQGIVSEGLQCVTVLIGVYSKTTGIPLIGVTNQPFATYDSDSQSWHGNMSWGVCLNGKKIASVKSEPTSDNIGNNKSKCLVTSSSESQEVQEGLSKHFTIHHSAGAGYKFLCVFDGKAEGYVLSKSSTYKWDACGPHAILLASGGGLIYYNRLKELLGHENDLTDKCLKLQVRYDQSDSSSSSGAEKWCNKGGIIAYRSNKALIEILKCLQEYH</sequence>
<evidence type="ECO:0008006" key="4">
    <source>
        <dbReference type="Google" id="ProtNLM"/>
    </source>
</evidence>
<organism evidence="2 3">
    <name type="scientific">Tegillarca granosa</name>
    <name type="common">Malaysian cockle</name>
    <name type="synonym">Anadara granosa</name>
    <dbReference type="NCBI Taxonomy" id="220873"/>
    <lineage>
        <taxon>Eukaryota</taxon>
        <taxon>Metazoa</taxon>
        <taxon>Spiralia</taxon>
        <taxon>Lophotrochozoa</taxon>
        <taxon>Mollusca</taxon>
        <taxon>Bivalvia</taxon>
        <taxon>Autobranchia</taxon>
        <taxon>Pteriomorphia</taxon>
        <taxon>Arcoida</taxon>
        <taxon>Arcoidea</taxon>
        <taxon>Arcidae</taxon>
        <taxon>Tegillarca</taxon>
    </lineage>
</organism>
<evidence type="ECO:0000313" key="2">
    <source>
        <dbReference type="EMBL" id="KAJ8313869.1"/>
    </source>
</evidence>
<protein>
    <recommendedName>
        <fullName evidence="4">Inositol polyphosphate 1-phosphatase</fullName>
    </recommendedName>
</protein>
<name>A0ABQ9F942_TEGGR</name>
<dbReference type="InterPro" id="IPR050725">
    <property type="entry name" value="CysQ/Inositol_MonoPase"/>
</dbReference>
<dbReference type="SUPFAM" id="SSF56655">
    <property type="entry name" value="Carbohydrate phosphatase"/>
    <property type="match status" value="1"/>
</dbReference>
<dbReference type="PANTHER" id="PTHR43028">
    <property type="entry name" value="3'(2'),5'-BISPHOSPHATE NUCLEOTIDASE 1"/>
    <property type="match status" value="1"/>
</dbReference>